<evidence type="ECO:0000313" key="2">
    <source>
        <dbReference type="Proteomes" id="UP001595752"/>
    </source>
</evidence>
<sequence length="46" mass="4937">MQNANSCFLCDGNGYVYVLMGGTETCLHCDGKGTTEEAEPEASNLY</sequence>
<dbReference type="SUPFAM" id="SSF57938">
    <property type="entry name" value="DnaJ/Hsp40 cysteine-rich domain"/>
    <property type="match status" value="1"/>
</dbReference>
<dbReference type="Pfam" id="PF17302">
    <property type="entry name" value="DUF5351"/>
    <property type="match status" value="1"/>
</dbReference>
<dbReference type="InterPro" id="IPR036410">
    <property type="entry name" value="HSP_DnaJ_Cys-rich_dom_sf"/>
</dbReference>
<gene>
    <name evidence="1" type="ORF">ACFOU2_25685</name>
</gene>
<reference evidence="2" key="1">
    <citation type="journal article" date="2019" name="Int. J. Syst. Evol. Microbiol.">
        <title>The Global Catalogue of Microorganisms (GCM) 10K type strain sequencing project: providing services to taxonomists for standard genome sequencing and annotation.</title>
        <authorList>
            <consortium name="The Broad Institute Genomics Platform"/>
            <consortium name="The Broad Institute Genome Sequencing Center for Infectious Disease"/>
            <person name="Wu L."/>
            <person name="Ma J."/>
        </authorList>
    </citation>
    <scope>NUCLEOTIDE SEQUENCE [LARGE SCALE GENOMIC DNA]</scope>
    <source>
        <strain evidence="2">CCUG 61889</strain>
    </source>
</reference>
<dbReference type="InterPro" id="IPR035272">
    <property type="entry name" value="DUF5351"/>
</dbReference>
<proteinExistence type="predicted"/>
<name>A0ABV8BC53_9BACI</name>
<comment type="caution">
    <text evidence="1">The sequence shown here is derived from an EMBL/GenBank/DDBJ whole genome shotgun (WGS) entry which is preliminary data.</text>
</comment>
<keyword evidence="2" id="KW-1185">Reference proteome</keyword>
<dbReference type="Gene3D" id="6.20.20.10">
    <property type="match status" value="1"/>
</dbReference>
<dbReference type="RefSeq" id="WP_377919121.1">
    <property type="nucleotide sequence ID" value="NZ_JBHRZT010000073.1"/>
</dbReference>
<accession>A0ABV8BC53</accession>
<evidence type="ECO:0000313" key="1">
    <source>
        <dbReference type="EMBL" id="MFC3886707.1"/>
    </source>
</evidence>
<protein>
    <submittedName>
        <fullName evidence="1">YuiA family protein</fullName>
    </submittedName>
</protein>
<dbReference type="Proteomes" id="UP001595752">
    <property type="component" value="Unassembled WGS sequence"/>
</dbReference>
<dbReference type="EMBL" id="JBHRZT010000073">
    <property type="protein sequence ID" value="MFC3886707.1"/>
    <property type="molecule type" value="Genomic_DNA"/>
</dbReference>
<organism evidence="1 2">
    <name type="scientific">Bacillus songklensis</name>
    <dbReference type="NCBI Taxonomy" id="1069116"/>
    <lineage>
        <taxon>Bacteria</taxon>
        <taxon>Bacillati</taxon>
        <taxon>Bacillota</taxon>
        <taxon>Bacilli</taxon>
        <taxon>Bacillales</taxon>
        <taxon>Bacillaceae</taxon>
        <taxon>Bacillus</taxon>
    </lineage>
</organism>